<comment type="caution">
    <text evidence="2">The sequence shown here is derived from an EMBL/GenBank/DDBJ whole genome shotgun (WGS) entry which is preliminary data.</text>
</comment>
<sequence>MLIFDVRTSCMKPDLHVSIIVNAIDCGDELESELEEGFRARLADYFKAHPEGREIPEEDLPEPFNCSKQQILKSEAQPLPSDHTISNSKLAVETLVDAVDDRLPVVAFHVSQSFQKRFSRKTFSKAQEVVEKCSKVSLQSTKFQVAELYGGKSVDSDKTTSAPIQNQTKVLAKPASHK</sequence>
<accession>A0ABR2P1N2</accession>
<feature type="region of interest" description="Disordered" evidence="1">
    <location>
        <begin position="153"/>
        <end position="178"/>
    </location>
</feature>
<dbReference type="EMBL" id="JBBPBN010000086">
    <property type="protein sequence ID" value="KAK8982172.1"/>
    <property type="molecule type" value="Genomic_DNA"/>
</dbReference>
<evidence type="ECO:0000313" key="2">
    <source>
        <dbReference type="EMBL" id="KAK8982172.1"/>
    </source>
</evidence>
<feature type="compositionally biased region" description="Polar residues" evidence="1">
    <location>
        <begin position="159"/>
        <end position="169"/>
    </location>
</feature>
<dbReference type="PANTHER" id="PTHR28637:SF1">
    <property type="entry name" value="DNA REPLICATION FACTOR CDT1"/>
    <property type="match status" value="1"/>
</dbReference>
<dbReference type="PANTHER" id="PTHR28637">
    <property type="entry name" value="DNA REPLICATION FACTOR CDT1"/>
    <property type="match status" value="1"/>
</dbReference>
<keyword evidence="3" id="KW-1185">Reference proteome</keyword>
<dbReference type="InterPro" id="IPR045173">
    <property type="entry name" value="Cdt1"/>
</dbReference>
<organism evidence="2 3">
    <name type="scientific">Hibiscus sabdariffa</name>
    <name type="common">roselle</name>
    <dbReference type="NCBI Taxonomy" id="183260"/>
    <lineage>
        <taxon>Eukaryota</taxon>
        <taxon>Viridiplantae</taxon>
        <taxon>Streptophyta</taxon>
        <taxon>Embryophyta</taxon>
        <taxon>Tracheophyta</taxon>
        <taxon>Spermatophyta</taxon>
        <taxon>Magnoliopsida</taxon>
        <taxon>eudicotyledons</taxon>
        <taxon>Gunneridae</taxon>
        <taxon>Pentapetalae</taxon>
        <taxon>rosids</taxon>
        <taxon>malvids</taxon>
        <taxon>Malvales</taxon>
        <taxon>Malvaceae</taxon>
        <taxon>Malvoideae</taxon>
        <taxon>Hibiscus</taxon>
    </lineage>
</organism>
<evidence type="ECO:0000256" key="1">
    <source>
        <dbReference type="SAM" id="MobiDB-lite"/>
    </source>
</evidence>
<proteinExistence type="predicted"/>
<protein>
    <submittedName>
        <fullName evidence="2">Uncharacterized protein</fullName>
    </submittedName>
</protein>
<evidence type="ECO:0000313" key="3">
    <source>
        <dbReference type="Proteomes" id="UP001396334"/>
    </source>
</evidence>
<reference evidence="2 3" key="1">
    <citation type="journal article" date="2024" name="G3 (Bethesda)">
        <title>Genome assembly of Hibiscus sabdariffa L. provides insights into metabolisms of medicinal natural products.</title>
        <authorList>
            <person name="Kim T."/>
        </authorList>
    </citation>
    <scope>NUCLEOTIDE SEQUENCE [LARGE SCALE GENOMIC DNA]</scope>
    <source>
        <strain evidence="2">TK-2024</strain>
        <tissue evidence="2">Old leaves</tissue>
    </source>
</reference>
<dbReference type="Proteomes" id="UP001396334">
    <property type="component" value="Unassembled WGS sequence"/>
</dbReference>
<gene>
    <name evidence="2" type="ORF">V6N11_037347</name>
</gene>
<name>A0ABR2P1N2_9ROSI</name>